<dbReference type="InterPro" id="IPR037051">
    <property type="entry name" value="4-carb_acid_sugar_kinase_N_sf"/>
</dbReference>
<keyword evidence="10" id="KW-1185">Reference proteome</keyword>
<keyword evidence="3" id="KW-0547">Nucleotide-binding</keyword>
<dbReference type="RefSeq" id="WP_133955197.1">
    <property type="nucleotide sequence ID" value="NZ_SORI01000001.1"/>
</dbReference>
<dbReference type="GO" id="GO:0016301">
    <property type="term" value="F:kinase activity"/>
    <property type="evidence" value="ECO:0007669"/>
    <property type="project" value="UniProtKB-KW"/>
</dbReference>
<proteinExistence type="inferred from homology"/>
<dbReference type="Pfam" id="PF07005">
    <property type="entry name" value="SBD_N"/>
    <property type="match status" value="1"/>
</dbReference>
<dbReference type="EMBL" id="SORI01000001">
    <property type="protein sequence ID" value="TDY64928.1"/>
    <property type="molecule type" value="Genomic_DNA"/>
</dbReference>
<organism evidence="9 10">
    <name type="scientific">Aminivibrio pyruvatiphilus</name>
    <dbReference type="NCBI Taxonomy" id="1005740"/>
    <lineage>
        <taxon>Bacteria</taxon>
        <taxon>Thermotogati</taxon>
        <taxon>Synergistota</taxon>
        <taxon>Synergistia</taxon>
        <taxon>Synergistales</taxon>
        <taxon>Aminobacteriaceae</taxon>
        <taxon>Aminivibrio</taxon>
    </lineage>
</organism>
<dbReference type="InterPro" id="IPR010737">
    <property type="entry name" value="4-carb_acid_sugar_kinase_N"/>
</dbReference>
<evidence type="ECO:0000313" key="10">
    <source>
        <dbReference type="Proteomes" id="UP000295066"/>
    </source>
</evidence>
<dbReference type="Gene3D" id="3.40.980.20">
    <property type="entry name" value="Four-carbon acid sugar kinase, nucleotide binding domain"/>
    <property type="match status" value="1"/>
</dbReference>
<protein>
    <submittedName>
        <fullName evidence="9">Uncharacterized protein YgbK (DUF1537 family)</fullName>
    </submittedName>
</protein>
<dbReference type="GO" id="GO:0005524">
    <property type="term" value="F:ATP binding"/>
    <property type="evidence" value="ECO:0007669"/>
    <property type="project" value="UniProtKB-KW"/>
</dbReference>
<evidence type="ECO:0000256" key="6">
    <source>
        <dbReference type="ARBA" id="ARBA00023277"/>
    </source>
</evidence>
<dbReference type="Pfam" id="PF17042">
    <property type="entry name" value="NBD_C"/>
    <property type="match status" value="1"/>
</dbReference>
<evidence type="ECO:0000259" key="8">
    <source>
        <dbReference type="Pfam" id="PF17042"/>
    </source>
</evidence>
<comment type="caution">
    <text evidence="9">The sequence shown here is derived from an EMBL/GenBank/DDBJ whole genome shotgun (WGS) entry which is preliminary data.</text>
</comment>
<evidence type="ECO:0000256" key="2">
    <source>
        <dbReference type="ARBA" id="ARBA00022679"/>
    </source>
</evidence>
<evidence type="ECO:0000256" key="1">
    <source>
        <dbReference type="ARBA" id="ARBA00005715"/>
    </source>
</evidence>
<dbReference type="AlphaFoldDB" id="A0A4R8MIV7"/>
<sequence length="402" mass="42259">MRSFAALCDDLTGSSVQSILLKDRGLSVRQIIRPGGEVPVPGDGDVLVINCDTRRRSPGEAKEVFRRFASLLPPSAGIGKRIDTTLRGHLCDETAELLSARPGALALVVPAYPASGRTTVGGYHLLGGSLLERTEVARDPLWPVSSSYVPGYFSGKFSCGLVAMETVKLGPAAVTEALSALVSNGTRVVVADAMTGEDIEILAEGAASLAAEIIPVDPGPFTAAFLGRKLPGRKAGTALAVIGSTSEKTARQIAWTEGKLRCARFTLLPGEQTENALPRLRAFLADLQEHADFLLIRPSPEIVRGSENATAAVLADLGRETLRILGKKICGILLSGGDTAAMFFEGSGAASLAPGEEIQPLMMGGRILDGEFAGIAAVTKGGLIGEEDGIYRAVQWLRKERT</sequence>
<dbReference type="InterPro" id="IPR031475">
    <property type="entry name" value="NBD_C"/>
</dbReference>
<keyword evidence="4" id="KW-0418">Kinase</keyword>
<feature type="domain" description="Four-carbon acid sugar kinase N-terminal" evidence="7">
    <location>
        <begin position="6"/>
        <end position="224"/>
    </location>
</feature>
<dbReference type="SUPFAM" id="SSF142764">
    <property type="entry name" value="YgbK-like"/>
    <property type="match status" value="1"/>
</dbReference>
<evidence type="ECO:0000256" key="4">
    <source>
        <dbReference type="ARBA" id="ARBA00022777"/>
    </source>
</evidence>
<evidence type="ECO:0000256" key="3">
    <source>
        <dbReference type="ARBA" id="ARBA00022741"/>
    </source>
</evidence>
<dbReference type="Proteomes" id="UP000295066">
    <property type="component" value="Unassembled WGS sequence"/>
</dbReference>
<dbReference type="Gene3D" id="3.40.50.10840">
    <property type="entry name" value="Putative sugar-binding, N-terminal domain"/>
    <property type="match status" value="1"/>
</dbReference>
<accession>A0A4R8MIV7</accession>
<gene>
    <name evidence="9" type="ORF">C8D99_10174</name>
</gene>
<reference evidence="9 10" key="1">
    <citation type="submission" date="2019-03" db="EMBL/GenBank/DDBJ databases">
        <title>Genomic Encyclopedia of Type Strains, Phase IV (KMG-IV): sequencing the most valuable type-strain genomes for metagenomic binning, comparative biology and taxonomic classification.</title>
        <authorList>
            <person name="Goeker M."/>
        </authorList>
    </citation>
    <scope>NUCLEOTIDE SEQUENCE [LARGE SCALE GENOMIC DNA]</scope>
    <source>
        <strain evidence="9 10">DSM 25964</strain>
    </source>
</reference>
<keyword evidence="6" id="KW-0119">Carbohydrate metabolism</keyword>
<evidence type="ECO:0000313" key="9">
    <source>
        <dbReference type="EMBL" id="TDY64928.1"/>
    </source>
</evidence>
<feature type="domain" description="Four-carbon acid sugar kinase nucleotide binding" evidence="8">
    <location>
        <begin position="239"/>
        <end position="389"/>
    </location>
</feature>
<keyword evidence="5" id="KW-0067">ATP-binding</keyword>
<keyword evidence="2" id="KW-0808">Transferase</keyword>
<comment type="similarity">
    <text evidence="1">Belongs to the four-carbon acid sugar kinase family.</text>
</comment>
<name>A0A4R8MIV7_9BACT</name>
<dbReference type="InterPro" id="IPR042213">
    <property type="entry name" value="NBD_C_sf"/>
</dbReference>
<evidence type="ECO:0000256" key="5">
    <source>
        <dbReference type="ARBA" id="ARBA00022840"/>
    </source>
</evidence>
<evidence type="ECO:0000259" key="7">
    <source>
        <dbReference type="Pfam" id="PF07005"/>
    </source>
</evidence>
<dbReference type="OrthoDB" id="9778478at2"/>